<evidence type="ECO:0000313" key="8">
    <source>
        <dbReference type="Proteomes" id="UP001146505"/>
    </source>
</evidence>
<reference evidence="7" key="1">
    <citation type="submission" date="2022-02" db="EMBL/GenBank/DDBJ databases">
        <title>Corynebacterium sp. from urogenital microbiome.</title>
        <authorList>
            <person name="Cappelli E.A."/>
            <person name="Ribeiro T.G."/>
            <person name="Peixe L."/>
        </authorList>
    </citation>
    <scope>NUCLEOTIDE SEQUENCE</scope>
    <source>
        <strain evidence="7">C9Ua_112</strain>
    </source>
</reference>
<keyword evidence="2 5" id="KW-0813">Transport</keyword>
<dbReference type="Gene3D" id="3.40.50.1980">
    <property type="entry name" value="Nitrogenase molybdenum iron protein domain"/>
    <property type="match status" value="2"/>
</dbReference>
<proteinExistence type="inferred from homology"/>
<name>A0A9X3M586_9CORY</name>
<dbReference type="Pfam" id="PF01297">
    <property type="entry name" value="ZnuA"/>
    <property type="match status" value="1"/>
</dbReference>
<gene>
    <name evidence="7" type="ORF">L8U58_01165</name>
</gene>
<dbReference type="PANTHER" id="PTHR42953:SF1">
    <property type="entry name" value="METAL-BINDING PROTEIN HI_0362-RELATED"/>
    <property type="match status" value="1"/>
</dbReference>
<evidence type="ECO:0000256" key="6">
    <source>
        <dbReference type="SAM" id="SignalP"/>
    </source>
</evidence>
<dbReference type="AlphaFoldDB" id="A0A9X3M586"/>
<dbReference type="RefSeq" id="WP_080716132.1">
    <property type="nucleotide sequence ID" value="NZ_CP180526.1"/>
</dbReference>
<comment type="subcellular location">
    <subcellularLocation>
        <location evidence="1">Cell envelope</location>
    </subcellularLocation>
</comment>
<dbReference type="InterPro" id="IPR006129">
    <property type="entry name" value="AdhesinB"/>
</dbReference>
<feature type="signal peptide" evidence="6">
    <location>
        <begin position="1"/>
        <end position="25"/>
    </location>
</feature>
<dbReference type="PRINTS" id="PR00691">
    <property type="entry name" value="ADHESINB"/>
</dbReference>
<dbReference type="PROSITE" id="PS51257">
    <property type="entry name" value="PROKAR_LIPOPROTEIN"/>
    <property type="match status" value="1"/>
</dbReference>
<dbReference type="InterPro" id="IPR006128">
    <property type="entry name" value="Lipoprotein_PsaA-like"/>
</dbReference>
<dbReference type="GO" id="GO:0007155">
    <property type="term" value="P:cell adhesion"/>
    <property type="evidence" value="ECO:0007669"/>
    <property type="project" value="InterPro"/>
</dbReference>
<evidence type="ECO:0000256" key="4">
    <source>
        <dbReference type="ARBA" id="ARBA00022729"/>
    </source>
</evidence>
<evidence type="ECO:0000256" key="2">
    <source>
        <dbReference type="ARBA" id="ARBA00022448"/>
    </source>
</evidence>
<dbReference type="InterPro" id="IPR050492">
    <property type="entry name" value="Bact_metal-bind_prot9"/>
</dbReference>
<keyword evidence="8" id="KW-1185">Reference proteome</keyword>
<keyword evidence="4 6" id="KW-0732">Signal</keyword>
<protein>
    <submittedName>
        <fullName evidence="7">Zinc ABC transporter substrate-binding protein</fullName>
    </submittedName>
</protein>
<dbReference type="SUPFAM" id="SSF53807">
    <property type="entry name" value="Helical backbone' metal receptor"/>
    <property type="match status" value="1"/>
</dbReference>
<dbReference type="GeneID" id="301812133"/>
<evidence type="ECO:0000256" key="3">
    <source>
        <dbReference type="ARBA" id="ARBA00022723"/>
    </source>
</evidence>
<organism evidence="7 8">
    <name type="scientific">Corynebacterium macclintockiae</name>
    <dbReference type="NCBI Taxonomy" id="2913501"/>
    <lineage>
        <taxon>Bacteria</taxon>
        <taxon>Bacillati</taxon>
        <taxon>Actinomycetota</taxon>
        <taxon>Actinomycetes</taxon>
        <taxon>Mycobacteriales</taxon>
        <taxon>Corynebacteriaceae</taxon>
        <taxon>Corynebacterium</taxon>
    </lineage>
</organism>
<comment type="similarity">
    <text evidence="5">Belongs to the bacterial solute-binding protein 9 family.</text>
</comment>
<dbReference type="PRINTS" id="PR00690">
    <property type="entry name" value="ADHESNFAMILY"/>
</dbReference>
<dbReference type="EMBL" id="JAKMUV010000001">
    <property type="protein sequence ID" value="MCZ9304157.1"/>
    <property type="molecule type" value="Genomic_DNA"/>
</dbReference>
<evidence type="ECO:0000256" key="1">
    <source>
        <dbReference type="ARBA" id="ARBA00004196"/>
    </source>
</evidence>
<dbReference type="PANTHER" id="PTHR42953">
    <property type="entry name" value="HIGH-AFFINITY ZINC UPTAKE SYSTEM PROTEIN ZNUA-RELATED"/>
    <property type="match status" value="1"/>
</dbReference>
<dbReference type="Proteomes" id="UP001146505">
    <property type="component" value="Unassembled WGS sequence"/>
</dbReference>
<dbReference type="InterPro" id="IPR006127">
    <property type="entry name" value="ZnuA-like"/>
</dbReference>
<evidence type="ECO:0000256" key="5">
    <source>
        <dbReference type="RuleBase" id="RU003512"/>
    </source>
</evidence>
<sequence>MKTKSAKKMVAALCATVLTATGLSACGANDSKDDKAEVLTTFTILEDITANIAGDTLKVRSLTKPGAEVHGYDPSPSDIAAASDAELIIDNGLGLEHWLNKLTENSKAKRATASDGVKPIKIKGTDDPNPHAWMSPTIAKTYVDNIVKALSDLRPDNAKTYEDNGKKYKSKLDDVQSELREGLASLPHNQRALMSCEGAFSYLTHDAGMKEGYIWPVNNEGEITSQQITQAAQFVRDNHVPAVFCESTVEPGPKEQVMRDTGARDGGTLYVDSLSAADGPVPTYLDLLSYDAKTIVSGLTGKDTKK</sequence>
<accession>A0A9X3M586</accession>
<dbReference type="GO" id="GO:0046872">
    <property type="term" value="F:metal ion binding"/>
    <property type="evidence" value="ECO:0007669"/>
    <property type="project" value="UniProtKB-KW"/>
</dbReference>
<evidence type="ECO:0000313" key="7">
    <source>
        <dbReference type="EMBL" id="MCZ9304157.1"/>
    </source>
</evidence>
<keyword evidence="3" id="KW-0479">Metal-binding</keyword>
<dbReference type="GO" id="GO:0030001">
    <property type="term" value="P:metal ion transport"/>
    <property type="evidence" value="ECO:0007669"/>
    <property type="project" value="InterPro"/>
</dbReference>
<dbReference type="GO" id="GO:0030313">
    <property type="term" value="C:cell envelope"/>
    <property type="evidence" value="ECO:0007669"/>
    <property type="project" value="UniProtKB-SubCell"/>
</dbReference>
<feature type="chain" id="PRO_5040946489" evidence="6">
    <location>
        <begin position="26"/>
        <end position="306"/>
    </location>
</feature>
<comment type="caution">
    <text evidence="7">The sequence shown here is derived from an EMBL/GenBank/DDBJ whole genome shotgun (WGS) entry which is preliminary data.</text>
</comment>